<feature type="transmembrane region" description="Helical" evidence="12">
    <location>
        <begin position="64"/>
        <end position="84"/>
    </location>
</feature>
<protein>
    <submittedName>
        <fullName evidence="14">Drug/metabolite transporter (DMT)-like permease</fullName>
    </submittedName>
    <submittedName>
        <fullName evidence="15">EamA family transporter</fullName>
    </submittedName>
</protein>
<reference evidence="14 17" key="1">
    <citation type="submission" date="2020-08" db="EMBL/GenBank/DDBJ databases">
        <title>Functional genomics of gut bacteria from endangered species of beetles.</title>
        <authorList>
            <person name="Carlos-Shanley C."/>
        </authorList>
    </citation>
    <scope>NUCLEOTIDE SEQUENCE [LARGE SCALE GENOMIC DNA]</scope>
    <source>
        <strain evidence="14 17">S00060</strain>
    </source>
</reference>
<dbReference type="RefSeq" id="WP_013059873.1">
    <property type="nucleotide sequence ID" value="NZ_CP024035.1"/>
</dbReference>
<comment type="caution">
    <text evidence="14">The sequence shown here is derived from an EMBL/GenBank/DDBJ whole genome shotgun (WGS) entry which is preliminary data.</text>
</comment>
<dbReference type="EMBL" id="JACJHT010000004">
    <property type="protein sequence ID" value="MBA9041269.1"/>
    <property type="molecule type" value="Genomic_DNA"/>
</dbReference>
<dbReference type="GO" id="GO:0005886">
    <property type="term" value="C:plasma membrane"/>
    <property type="evidence" value="ECO:0007669"/>
    <property type="project" value="UniProtKB-SubCell"/>
</dbReference>
<gene>
    <name evidence="16" type="ORF">ABDD91_26090</name>
    <name evidence="14" type="ORF">HNP21_004389</name>
    <name evidence="15" type="ORF">O0Q50_26710</name>
</gene>
<keyword evidence="7 12" id="KW-0812">Transmembrane</keyword>
<evidence type="ECO:0000313" key="14">
    <source>
        <dbReference type="EMBL" id="MBA9041269.1"/>
    </source>
</evidence>
<evidence type="ECO:0000256" key="1">
    <source>
        <dbReference type="ARBA" id="ARBA00004651"/>
    </source>
</evidence>
<keyword evidence="8" id="KW-0448">Lipopolysaccharide biosynthesis</keyword>
<evidence type="ECO:0000256" key="4">
    <source>
        <dbReference type="ARBA" id="ARBA00022516"/>
    </source>
</evidence>
<dbReference type="GO" id="GO:0009103">
    <property type="term" value="P:lipopolysaccharide biosynthetic process"/>
    <property type="evidence" value="ECO:0007669"/>
    <property type="project" value="UniProtKB-KW"/>
</dbReference>
<evidence type="ECO:0000256" key="11">
    <source>
        <dbReference type="ARBA" id="ARBA00023136"/>
    </source>
</evidence>
<organism evidence="14 17">
    <name type="scientific">Priestia aryabhattai</name>
    <name type="common">Bacillus aryabhattai</name>
    <dbReference type="NCBI Taxonomy" id="412384"/>
    <lineage>
        <taxon>Bacteria</taxon>
        <taxon>Bacillati</taxon>
        <taxon>Bacillota</taxon>
        <taxon>Bacilli</taxon>
        <taxon>Bacillales</taxon>
        <taxon>Bacillaceae</taxon>
        <taxon>Priestia</taxon>
    </lineage>
</organism>
<dbReference type="InterPro" id="IPR037185">
    <property type="entry name" value="EmrE-like"/>
</dbReference>
<feature type="transmembrane region" description="Helical" evidence="12">
    <location>
        <begin position="34"/>
        <end position="57"/>
    </location>
</feature>
<name>A0A0J5XML5_PRIAR</name>
<evidence type="ECO:0000313" key="17">
    <source>
        <dbReference type="Proteomes" id="UP000543174"/>
    </source>
</evidence>
<keyword evidence="3" id="KW-1003">Cell membrane</keyword>
<comment type="similarity">
    <text evidence="2">Belongs to the EamA transporter family.</text>
</comment>
<feature type="domain" description="EamA" evidence="13">
    <location>
        <begin position="17"/>
        <end position="106"/>
    </location>
</feature>
<reference evidence="16 18" key="4">
    <citation type="submission" date="2024-05" db="EMBL/GenBank/DDBJ databases">
        <title>The mechanism of isolation and screening of efficient mineral weathering bacteria priestia aryabhattai c4-10 with weathered biotite.</title>
        <authorList>
            <person name="Yang S."/>
        </authorList>
    </citation>
    <scope>NUCLEOTIDE SEQUENCE [LARGE SCALE GENOMIC DNA]</scope>
    <source>
        <strain evidence="16 18">C4-10</strain>
    </source>
</reference>
<evidence type="ECO:0000313" key="15">
    <source>
        <dbReference type="EMBL" id="MDU9694786.1"/>
    </source>
</evidence>
<evidence type="ECO:0000256" key="5">
    <source>
        <dbReference type="ARBA" id="ARBA00022519"/>
    </source>
</evidence>
<keyword evidence="4" id="KW-0444">Lipid biosynthesis</keyword>
<evidence type="ECO:0000259" key="13">
    <source>
        <dbReference type="Pfam" id="PF00892"/>
    </source>
</evidence>
<dbReference type="SUPFAM" id="SSF103481">
    <property type="entry name" value="Multidrug resistance efflux transporter EmrE"/>
    <property type="match status" value="1"/>
</dbReference>
<keyword evidence="9 12" id="KW-1133">Transmembrane helix</keyword>
<dbReference type="AlphaFoldDB" id="A0A0J5XML5"/>
<keyword evidence="11 12" id="KW-0472">Membrane</keyword>
<evidence type="ECO:0000313" key="16">
    <source>
        <dbReference type="EMBL" id="MEN3156315.1"/>
    </source>
</evidence>
<dbReference type="Proteomes" id="UP000543174">
    <property type="component" value="Unassembled WGS sequence"/>
</dbReference>
<evidence type="ECO:0000256" key="10">
    <source>
        <dbReference type="ARBA" id="ARBA00023098"/>
    </source>
</evidence>
<dbReference type="EMBL" id="JAPTGD010000004">
    <property type="protein sequence ID" value="MDU9694786.1"/>
    <property type="molecule type" value="Genomic_DNA"/>
</dbReference>
<reference evidence="15" key="2">
    <citation type="journal article" date="2022" name="J Environ Chem Eng">
        <title>Biodegradation of petroleum oil using a constructed nonpathogenic and heavy metal-tolerant bacterial consortium isolated from marine sponges.</title>
        <authorList>
            <person name="Dechsakulwatana C."/>
            <person name="Rungsihiranrut A."/>
            <person name="Muangchinda C."/>
            <person name="Ningthoujam R."/>
            <person name="Klankeo P."/>
            <person name="Pinyakong O."/>
        </authorList>
    </citation>
    <scope>NUCLEOTIDE SEQUENCE</scope>
    <source>
        <strain evidence="15">TL01-2</strain>
    </source>
</reference>
<dbReference type="Proteomes" id="UP001418804">
    <property type="component" value="Unassembled WGS sequence"/>
</dbReference>
<reference evidence="15" key="3">
    <citation type="submission" date="2022-12" db="EMBL/GenBank/DDBJ databases">
        <authorList>
            <person name="Dechsakulwatana C."/>
            <person name="Rungsihiranrut A."/>
            <person name="Muangchinda C."/>
            <person name="Ningthoujam R."/>
            <person name="Klankeo P."/>
            <person name="Pinyakong O."/>
        </authorList>
    </citation>
    <scope>NUCLEOTIDE SEQUENCE</scope>
    <source>
        <strain evidence="15">TL01-2</strain>
    </source>
</reference>
<keyword evidence="6" id="KW-0441">Lipid A biosynthesis</keyword>
<evidence type="ECO:0000256" key="6">
    <source>
        <dbReference type="ARBA" id="ARBA00022556"/>
    </source>
</evidence>
<dbReference type="EMBL" id="JBDIVD010000001">
    <property type="protein sequence ID" value="MEN3156315.1"/>
    <property type="molecule type" value="Genomic_DNA"/>
</dbReference>
<proteinExistence type="inferred from homology"/>
<dbReference type="GeneID" id="48015699"/>
<dbReference type="InterPro" id="IPR000620">
    <property type="entry name" value="EamA_dom"/>
</dbReference>
<evidence type="ECO:0000256" key="2">
    <source>
        <dbReference type="ARBA" id="ARBA00007362"/>
    </source>
</evidence>
<feature type="transmembrane region" description="Helical" evidence="12">
    <location>
        <begin position="90"/>
        <end position="108"/>
    </location>
</feature>
<evidence type="ECO:0000256" key="3">
    <source>
        <dbReference type="ARBA" id="ARBA00022475"/>
    </source>
</evidence>
<evidence type="ECO:0000313" key="18">
    <source>
        <dbReference type="Proteomes" id="UP001418804"/>
    </source>
</evidence>
<keyword evidence="10" id="KW-0443">Lipid metabolism</keyword>
<feature type="transmembrane region" description="Helical" evidence="12">
    <location>
        <begin position="9"/>
        <end position="28"/>
    </location>
</feature>
<dbReference type="GO" id="GO:0022857">
    <property type="term" value="F:transmembrane transporter activity"/>
    <property type="evidence" value="ECO:0007669"/>
    <property type="project" value="InterPro"/>
</dbReference>
<dbReference type="Proteomes" id="UP001269400">
    <property type="component" value="Unassembled WGS sequence"/>
</dbReference>
<evidence type="ECO:0000256" key="12">
    <source>
        <dbReference type="SAM" id="Phobius"/>
    </source>
</evidence>
<sequence length="111" mass="12162">MESNYNKKLGITLIIVASLFTAVGQLFWKLSEASFNLNLIIGFFLYGLGAVFMIAAFKFERVSLLHPFLSLGYVISIALGFFLLNETISPMKLVGTLIIIVGVILVGGQDE</sequence>
<comment type="subcellular location">
    <subcellularLocation>
        <location evidence="1">Cell membrane</location>
        <topology evidence="1">Multi-pass membrane protein</topology>
    </subcellularLocation>
</comment>
<evidence type="ECO:0000256" key="9">
    <source>
        <dbReference type="ARBA" id="ARBA00022989"/>
    </source>
</evidence>
<keyword evidence="17" id="KW-1185">Reference proteome</keyword>
<dbReference type="InterPro" id="IPR000390">
    <property type="entry name" value="Small_drug/metabolite_transptr"/>
</dbReference>
<evidence type="ECO:0000256" key="8">
    <source>
        <dbReference type="ARBA" id="ARBA00022985"/>
    </source>
</evidence>
<accession>A0A0J5XML5</accession>
<dbReference type="PANTHER" id="PTHR30561:SF9">
    <property type="entry name" value="4-AMINO-4-DEOXY-L-ARABINOSE-PHOSPHOUNDECAPRENOL FLIPPASE SUBUNIT ARNF-RELATED"/>
    <property type="match status" value="1"/>
</dbReference>
<dbReference type="Pfam" id="PF00892">
    <property type="entry name" value="EamA"/>
    <property type="match status" value="1"/>
</dbReference>
<evidence type="ECO:0000256" key="7">
    <source>
        <dbReference type="ARBA" id="ARBA00022692"/>
    </source>
</evidence>
<dbReference type="PANTHER" id="PTHR30561">
    <property type="entry name" value="SMR FAMILY PROTON-DEPENDENT DRUG EFFLUX TRANSPORTER SUGE"/>
    <property type="match status" value="1"/>
</dbReference>
<keyword evidence="5" id="KW-0997">Cell inner membrane</keyword>
<reference evidence="16 18" key="5">
    <citation type="submission" date="2024-05" db="EMBL/GenBank/DDBJ databases">
        <authorList>
            <person name="Zheng X."/>
        </authorList>
    </citation>
    <scope>NUCLEOTIDE SEQUENCE [LARGE SCALE GENOMIC DNA]</scope>
    <source>
        <strain evidence="16 18">C4-10</strain>
    </source>
</reference>
<dbReference type="Gene3D" id="1.10.3730.20">
    <property type="match status" value="1"/>
</dbReference>